<name>A0A2W5PZ07_RHOSU</name>
<comment type="cofactor">
    <cofactor evidence="1">
        <name>FAD</name>
        <dbReference type="ChEBI" id="CHEBI:57692"/>
    </cofactor>
</comment>
<protein>
    <recommendedName>
        <fullName evidence="7">Glucose-methanol-choline oxidoreductase C-terminal domain-containing protein</fullName>
    </recommendedName>
</protein>
<dbReference type="Pfam" id="PF05199">
    <property type="entry name" value="GMC_oxred_C"/>
    <property type="match status" value="1"/>
</dbReference>
<evidence type="ECO:0000256" key="6">
    <source>
        <dbReference type="SAM" id="MobiDB-lite"/>
    </source>
</evidence>
<evidence type="ECO:0000313" key="9">
    <source>
        <dbReference type="Proteomes" id="UP000249185"/>
    </source>
</evidence>
<dbReference type="PANTHER" id="PTHR42784">
    <property type="entry name" value="PYRANOSE 2-OXIDASE"/>
    <property type="match status" value="1"/>
</dbReference>
<evidence type="ECO:0000256" key="5">
    <source>
        <dbReference type="ARBA" id="ARBA00023002"/>
    </source>
</evidence>
<reference evidence="8 9" key="1">
    <citation type="submission" date="2017-08" db="EMBL/GenBank/DDBJ databases">
        <title>Infants hospitalized years apart are colonized by the same room-sourced microbial strains.</title>
        <authorList>
            <person name="Brooks B."/>
            <person name="Olm M.R."/>
            <person name="Firek B.A."/>
            <person name="Baker R."/>
            <person name="Thomas B.C."/>
            <person name="Morowitz M.J."/>
            <person name="Banfield J.F."/>
        </authorList>
    </citation>
    <scope>NUCLEOTIDE SEQUENCE [LARGE SCALE GENOMIC DNA]</scope>
    <source>
        <strain evidence="8">S2_005_002_R2_34</strain>
    </source>
</reference>
<dbReference type="Proteomes" id="UP000249185">
    <property type="component" value="Unassembled WGS sequence"/>
</dbReference>
<comment type="caution">
    <text evidence="8">The sequence shown here is derived from an EMBL/GenBank/DDBJ whole genome shotgun (WGS) entry which is preliminary data.</text>
</comment>
<evidence type="ECO:0000256" key="2">
    <source>
        <dbReference type="ARBA" id="ARBA00010790"/>
    </source>
</evidence>
<gene>
    <name evidence="8" type="ORF">DI556_16075</name>
</gene>
<feature type="region of interest" description="Disordered" evidence="6">
    <location>
        <begin position="432"/>
        <end position="456"/>
    </location>
</feature>
<accession>A0A2W5PZ07</accession>
<evidence type="ECO:0000256" key="3">
    <source>
        <dbReference type="ARBA" id="ARBA00022630"/>
    </source>
</evidence>
<evidence type="ECO:0000256" key="4">
    <source>
        <dbReference type="ARBA" id="ARBA00022827"/>
    </source>
</evidence>
<proteinExistence type="inferred from homology"/>
<dbReference type="PRINTS" id="PR00420">
    <property type="entry name" value="RNGMNOXGNASE"/>
</dbReference>
<comment type="similarity">
    <text evidence="2">Belongs to the GMC oxidoreductase family.</text>
</comment>
<dbReference type="Gene3D" id="3.50.50.60">
    <property type="entry name" value="FAD/NAD(P)-binding domain"/>
    <property type="match status" value="2"/>
</dbReference>
<dbReference type="GO" id="GO:0016614">
    <property type="term" value="F:oxidoreductase activity, acting on CH-OH group of donors"/>
    <property type="evidence" value="ECO:0007669"/>
    <property type="project" value="InterPro"/>
</dbReference>
<dbReference type="InterPro" id="IPR007867">
    <property type="entry name" value="GMC_OxRtase_C"/>
</dbReference>
<keyword evidence="4" id="KW-0274">FAD</keyword>
<dbReference type="SUPFAM" id="SSF51905">
    <property type="entry name" value="FAD/NAD(P)-binding domain"/>
    <property type="match status" value="1"/>
</dbReference>
<dbReference type="EMBL" id="QFPW01000015">
    <property type="protein sequence ID" value="PZQ47733.1"/>
    <property type="molecule type" value="Genomic_DNA"/>
</dbReference>
<evidence type="ECO:0000313" key="8">
    <source>
        <dbReference type="EMBL" id="PZQ47733.1"/>
    </source>
</evidence>
<feature type="domain" description="Glucose-methanol-choline oxidoreductase C-terminal" evidence="7">
    <location>
        <begin position="369"/>
        <end position="496"/>
    </location>
</feature>
<dbReference type="AlphaFoldDB" id="A0A2W5PZ07"/>
<organism evidence="8 9">
    <name type="scientific">Rhodovulum sulfidophilum</name>
    <name type="common">Rhodobacter sulfidophilus</name>
    <dbReference type="NCBI Taxonomy" id="35806"/>
    <lineage>
        <taxon>Bacteria</taxon>
        <taxon>Pseudomonadati</taxon>
        <taxon>Pseudomonadota</taxon>
        <taxon>Alphaproteobacteria</taxon>
        <taxon>Rhodobacterales</taxon>
        <taxon>Paracoccaceae</taxon>
        <taxon>Rhodovulum</taxon>
    </lineage>
</organism>
<dbReference type="InterPro" id="IPR051473">
    <property type="entry name" value="P2Ox-like"/>
</dbReference>
<dbReference type="PANTHER" id="PTHR42784:SF1">
    <property type="entry name" value="PYRANOSE 2-OXIDASE"/>
    <property type="match status" value="1"/>
</dbReference>
<keyword evidence="5" id="KW-0560">Oxidoreductase</keyword>
<sequence length="509" mass="56588">MRFDANTADRGRLDQVYDLCVIGSGPAGITVARVLARNGAKVALMEAGGLEIELDSQDPYVGENAGLDYFPLDTARLRFFGGTSNHWAGWCRALEPVDFAPKSFNPLSGWPITKLDLDPYREEADQILDVPNESEAPNLAFRQDAYRFHRFQFRWSPPTRFAEKYLEELTASDKIDLWLNANLVAMPMDAEGSEVEGAVFRSYAPDDAGFTVRARYYVLATGGVENARLLLAMDQQFPEGVGNRNDMVGRFFCDHPHFVISDVVLRAPSQEREYFMPTEEFLFENEVLNFGLRLEPEYHPPVTGLADSLLRGAACGRDFSERLAEKVLGRELSNCDLGGVGAWWEGRGQPHPEPLAITRIAFEQALNPDSRVRLGAERDAFGLRRPVLDWNMTERDVHTMRTAGMAYGAHIAEQDIGRLKLRDWLLAEPAEIPGTDKDEVGGKHHMGTTRMSADPRDGVVNADCRVHGVDNLYIGGSSVFSTPGHSNPTYTLTQLALRLGDHLTARLAG</sequence>
<keyword evidence="3" id="KW-0285">Flavoprotein</keyword>
<evidence type="ECO:0000259" key="7">
    <source>
        <dbReference type="Pfam" id="PF05199"/>
    </source>
</evidence>
<dbReference type="InterPro" id="IPR036188">
    <property type="entry name" value="FAD/NAD-bd_sf"/>
</dbReference>
<evidence type="ECO:0000256" key="1">
    <source>
        <dbReference type="ARBA" id="ARBA00001974"/>
    </source>
</evidence>